<dbReference type="InterPro" id="IPR002575">
    <property type="entry name" value="Aminoglycoside_PTrfase"/>
</dbReference>
<comment type="catalytic activity">
    <reaction evidence="8">
        <text>L-homoserine + ATP = O-phospho-L-homoserine + ADP + H(+)</text>
        <dbReference type="Rhea" id="RHEA:13985"/>
        <dbReference type="ChEBI" id="CHEBI:15378"/>
        <dbReference type="ChEBI" id="CHEBI:30616"/>
        <dbReference type="ChEBI" id="CHEBI:57476"/>
        <dbReference type="ChEBI" id="CHEBI:57590"/>
        <dbReference type="ChEBI" id="CHEBI:456216"/>
        <dbReference type="EC" id="2.7.1.39"/>
    </reaction>
</comment>
<dbReference type="AlphaFoldDB" id="A0A845B1L8"/>
<dbReference type="Gene3D" id="3.30.200.20">
    <property type="entry name" value="Phosphorylase Kinase, domain 1"/>
    <property type="match status" value="1"/>
</dbReference>
<dbReference type="InterPro" id="IPR050249">
    <property type="entry name" value="Pseudomonas-type_ThrB"/>
</dbReference>
<dbReference type="UniPathway" id="UPA00050">
    <property type="reaction ID" value="UER00064"/>
</dbReference>
<keyword evidence="4 8" id="KW-0547">Nucleotide-binding</keyword>
<dbReference type="InterPro" id="IPR005280">
    <property type="entry name" value="Homoserine_kinase_II"/>
</dbReference>
<dbReference type="SUPFAM" id="SSF56112">
    <property type="entry name" value="Protein kinase-like (PK-like)"/>
    <property type="match status" value="1"/>
</dbReference>
<keyword evidence="2 8" id="KW-0808">Transferase</keyword>
<evidence type="ECO:0000256" key="8">
    <source>
        <dbReference type="HAMAP-Rule" id="MF_00301"/>
    </source>
</evidence>
<dbReference type="PANTHER" id="PTHR21064">
    <property type="entry name" value="AMINOGLYCOSIDE PHOSPHOTRANSFERASE DOMAIN-CONTAINING PROTEIN-RELATED"/>
    <property type="match status" value="1"/>
</dbReference>
<keyword evidence="6 8" id="KW-0067">ATP-binding</keyword>
<keyword evidence="5 8" id="KW-0418">Kinase</keyword>
<dbReference type="RefSeq" id="WP_160756781.1">
    <property type="nucleotide sequence ID" value="NZ_WTYL01000003.1"/>
</dbReference>
<accession>A0A845B1L8</accession>
<dbReference type="CDD" id="cd05153">
    <property type="entry name" value="HomoserineK_II"/>
    <property type="match status" value="1"/>
</dbReference>
<evidence type="ECO:0000256" key="3">
    <source>
        <dbReference type="ARBA" id="ARBA00022697"/>
    </source>
</evidence>
<dbReference type="Gene3D" id="3.90.1200.10">
    <property type="match status" value="1"/>
</dbReference>
<dbReference type="EC" id="2.7.1.39" evidence="8 9"/>
<dbReference type="PANTHER" id="PTHR21064:SF6">
    <property type="entry name" value="AMINOGLYCOSIDE PHOSPHOTRANSFERASE DOMAIN-CONTAINING PROTEIN"/>
    <property type="match status" value="1"/>
</dbReference>
<keyword evidence="12" id="KW-1185">Reference proteome</keyword>
<evidence type="ECO:0000259" key="10">
    <source>
        <dbReference type="Pfam" id="PF01636"/>
    </source>
</evidence>
<dbReference type="HAMAP" id="MF_00301">
    <property type="entry name" value="Homoser_kinase_2"/>
    <property type="match status" value="1"/>
</dbReference>
<keyword evidence="1 8" id="KW-0028">Amino-acid biosynthesis</keyword>
<evidence type="ECO:0000256" key="4">
    <source>
        <dbReference type="ARBA" id="ARBA00022741"/>
    </source>
</evidence>
<dbReference type="NCBIfam" id="TIGR00938">
    <property type="entry name" value="thrB_alt"/>
    <property type="match status" value="1"/>
</dbReference>
<sequence>MAVYTHLGAGDFAALIAEYDVGELVSAKGIAEGVSNSNWLIETTGSAGALDSNNKPQTRFILTMYERRIELGDLPFFLALLDHLSAAGSPVPRTIHDRSGGASRLVDGKAVAMIEFLPGVSIDNPSEAQANAVGRALAGIHLASADFIASRTNDLRPDDWKTLFDQCGDHLGDIDRDLPAAVDRYMPQFRAEWPEHLPRGTIHADLFPDNVLMLGNRVSGLIDFYFACTDIIAYDLAVTHAAWCFDKGGRVFRPEIGKALMAGYETVRPLSDAERSAMPLLAQGAAMRFAATRSFDWINTPGDALVERKDPVDFIRRLEFYSQNGRSIFPSPAG</sequence>
<dbReference type="GO" id="GO:0005524">
    <property type="term" value="F:ATP binding"/>
    <property type="evidence" value="ECO:0007669"/>
    <property type="project" value="UniProtKB-KW"/>
</dbReference>
<evidence type="ECO:0000256" key="2">
    <source>
        <dbReference type="ARBA" id="ARBA00022679"/>
    </source>
</evidence>
<evidence type="ECO:0000256" key="5">
    <source>
        <dbReference type="ARBA" id="ARBA00022777"/>
    </source>
</evidence>
<dbReference type="NCBIfam" id="NF003558">
    <property type="entry name" value="PRK05231.1"/>
    <property type="match status" value="1"/>
</dbReference>
<comment type="similarity">
    <text evidence="7 8">Belongs to the pseudomonas-type ThrB family.</text>
</comment>
<dbReference type="OrthoDB" id="9777460at2"/>
<organism evidence="11 12">
    <name type="scientific">Allopontixanthobacter sediminis</name>
    <dbReference type="NCBI Taxonomy" id="1689985"/>
    <lineage>
        <taxon>Bacteria</taxon>
        <taxon>Pseudomonadati</taxon>
        <taxon>Pseudomonadota</taxon>
        <taxon>Alphaproteobacteria</taxon>
        <taxon>Sphingomonadales</taxon>
        <taxon>Erythrobacteraceae</taxon>
        <taxon>Allopontixanthobacter</taxon>
    </lineage>
</organism>
<dbReference type="Pfam" id="PF01636">
    <property type="entry name" value="APH"/>
    <property type="match status" value="1"/>
</dbReference>
<evidence type="ECO:0000256" key="9">
    <source>
        <dbReference type="NCBIfam" id="TIGR00938"/>
    </source>
</evidence>
<evidence type="ECO:0000256" key="1">
    <source>
        <dbReference type="ARBA" id="ARBA00022605"/>
    </source>
</evidence>
<evidence type="ECO:0000256" key="6">
    <source>
        <dbReference type="ARBA" id="ARBA00022840"/>
    </source>
</evidence>
<dbReference type="EMBL" id="WTYL01000003">
    <property type="protein sequence ID" value="MXP45151.1"/>
    <property type="molecule type" value="Genomic_DNA"/>
</dbReference>
<reference evidence="11 12" key="1">
    <citation type="submission" date="2019-12" db="EMBL/GenBank/DDBJ databases">
        <title>Genomic-based taxomic classification of the family Erythrobacteraceae.</title>
        <authorList>
            <person name="Xu L."/>
        </authorList>
    </citation>
    <scope>NUCLEOTIDE SEQUENCE [LARGE SCALE GENOMIC DNA]</scope>
    <source>
        <strain evidence="11 12">KCTC 42453</strain>
    </source>
</reference>
<comment type="pathway">
    <text evidence="8">Amino-acid biosynthesis; L-threonine biosynthesis; L-threonine from L-aspartate: step 4/5.</text>
</comment>
<dbReference type="GO" id="GO:0004413">
    <property type="term" value="F:homoserine kinase activity"/>
    <property type="evidence" value="ECO:0007669"/>
    <property type="project" value="UniProtKB-UniRule"/>
</dbReference>
<dbReference type="Proteomes" id="UP000431922">
    <property type="component" value="Unassembled WGS sequence"/>
</dbReference>
<dbReference type="GO" id="GO:0009088">
    <property type="term" value="P:threonine biosynthetic process"/>
    <property type="evidence" value="ECO:0007669"/>
    <property type="project" value="UniProtKB-UniRule"/>
</dbReference>
<evidence type="ECO:0000313" key="12">
    <source>
        <dbReference type="Proteomes" id="UP000431922"/>
    </source>
</evidence>
<proteinExistence type="inferred from homology"/>
<name>A0A845B1L8_9SPHN</name>
<dbReference type="InterPro" id="IPR011009">
    <property type="entry name" value="Kinase-like_dom_sf"/>
</dbReference>
<comment type="caution">
    <text evidence="11">The sequence shown here is derived from an EMBL/GenBank/DDBJ whole genome shotgun (WGS) entry which is preliminary data.</text>
</comment>
<evidence type="ECO:0000256" key="7">
    <source>
        <dbReference type="ARBA" id="ARBA00038240"/>
    </source>
</evidence>
<evidence type="ECO:0000313" key="11">
    <source>
        <dbReference type="EMBL" id="MXP45151.1"/>
    </source>
</evidence>
<keyword evidence="3 8" id="KW-0791">Threonine biosynthesis</keyword>
<gene>
    <name evidence="8 11" type="primary">thrB</name>
    <name evidence="11" type="ORF">GRI65_11905</name>
</gene>
<feature type="domain" description="Aminoglycoside phosphotransferase" evidence="10">
    <location>
        <begin position="27"/>
        <end position="270"/>
    </location>
</feature>
<protein>
    <recommendedName>
        <fullName evidence="8 9">Homoserine kinase</fullName>
        <shortName evidence="8">HK</shortName>
        <shortName evidence="8">HSK</shortName>
        <ecNumber evidence="8 9">2.7.1.39</ecNumber>
    </recommendedName>
</protein>